<dbReference type="GO" id="GO:0061630">
    <property type="term" value="F:ubiquitin protein ligase activity"/>
    <property type="evidence" value="ECO:0007669"/>
    <property type="project" value="UniProtKB-EC"/>
</dbReference>
<dbReference type="InterPro" id="IPR045103">
    <property type="entry name" value="RNF5/RNF185-like"/>
</dbReference>
<keyword evidence="10 13" id="KW-0472">Membrane</keyword>
<feature type="compositionally biased region" description="Basic and acidic residues" evidence="12">
    <location>
        <begin position="351"/>
        <end position="370"/>
    </location>
</feature>
<feature type="compositionally biased region" description="Polar residues" evidence="12">
    <location>
        <begin position="341"/>
        <end position="350"/>
    </location>
</feature>
<evidence type="ECO:0000256" key="9">
    <source>
        <dbReference type="ARBA" id="ARBA00022833"/>
    </source>
</evidence>
<evidence type="ECO:0000256" key="12">
    <source>
        <dbReference type="SAM" id="MobiDB-lite"/>
    </source>
</evidence>
<keyword evidence="13" id="KW-0812">Transmembrane</keyword>
<gene>
    <name evidence="15" type="primary">RNF5</name>
    <name evidence="15" type="ORF">PMLGA01_110024900</name>
</gene>
<evidence type="ECO:0000256" key="8">
    <source>
        <dbReference type="ARBA" id="ARBA00022786"/>
    </source>
</evidence>
<proteinExistence type="predicted"/>
<dbReference type="GO" id="GO:0008270">
    <property type="term" value="F:zinc ion binding"/>
    <property type="evidence" value="ECO:0007669"/>
    <property type="project" value="UniProtKB-KW"/>
</dbReference>
<dbReference type="GO" id="GO:0005783">
    <property type="term" value="C:endoplasmic reticulum"/>
    <property type="evidence" value="ECO:0007669"/>
    <property type="project" value="InterPro"/>
</dbReference>
<feature type="region of interest" description="Disordered" evidence="12">
    <location>
        <begin position="339"/>
        <end position="394"/>
    </location>
</feature>
<evidence type="ECO:0000256" key="5">
    <source>
        <dbReference type="ARBA" id="ARBA00022679"/>
    </source>
</evidence>
<keyword evidence="8" id="KW-0833">Ubl conjugation pathway</keyword>
<keyword evidence="5" id="KW-0808">Transferase</keyword>
<keyword evidence="6" id="KW-0479">Metal-binding</keyword>
<dbReference type="InterPro" id="IPR017907">
    <property type="entry name" value="Znf_RING_CS"/>
</dbReference>
<reference evidence="15 16" key="1">
    <citation type="submission" date="2016-06" db="EMBL/GenBank/DDBJ databases">
        <authorList>
            <consortium name="Pathogen Informatics"/>
        </authorList>
    </citation>
    <scope>NUCLEOTIDE SEQUENCE [LARGE SCALE GENOMIC DNA]</scope>
    <source>
        <strain evidence="15">PmlGA01</strain>
    </source>
</reference>
<evidence type="ECO:0000256" key="6">
    <source>
        <dbReference type="ARBA" id="ARBA00022723"/>
    </source>
</evidence>
<dbReference type="EMBL" id="LT594499">
    <property type="protein sequence ID" value="SBT79654.1"/>
    <property type="molecule type" value="Genomic_DNA"/>
</dbReference>
<comment type="subcellular location">
    <subcellularLocation>
        <location evidence="2">Endomembrane system</location>
    </subcellularLocation>
</comment>
<dbReference type="GO" id="GO:0016567">
    <property type="term" value="P:protein ubiquitination"/>
    <property type="evidence" value="ECO:0007669"/>
    <property type="project" value="UniProtKB-UniPathway"/>
</dbReference>
<evidence type="ECO:0000256" key="3">
    <source>
        <dbReference type="ARBA" id="ARBA00004906"/>
    </source>
</evidence>
<accession>A0A1C3KZI3</accession>
<comment type="catalytic activity">
    <reaction evidence="1">
        <text>S-ubiquitinyl-[E2 ubiquitin-conjugating enzyme]-L-cysteine + [acceptor protein]-L-lysine = [E2 ubiquitin-conjugating enzyme]-L-cysteine + N(6)-ubiquitinyl-[acceptor protein]-L-lysine.</text>
        <dbReference type="EC" id="2.3.2.27"/>
    </reaction>
</comment>
<dbReference type="AlphaFoldDB" id="A0A1C3KZI3"/>
<evidence type="ECO:0000256" key="1">
    <source>
        <dbReference type="ARBA" id="ARBA00000900"/>
    </source>
</evidence>
<evidence type="ECO:0000313" key="15">
    <source>
        <dbReference type="EMBL" id="SBT79654.1"/>
    </source>
</evidence>
<dbReference type="CDD" id="cd16745">
    <property type="entry name" value="RING-HC_AtRMA-like"/>
    <property type="match status" value="1"/>
</dbReference>
<evidence type="ECO:0000256" key="10">
    <source>
        <dbReference type="ARBA" id="ARBA00023136"/>
    </source>
</evidence>
<evidence type="ECO:0000256" key="2">
    <source>
        <dbReference type="ARBA" id="ARBA00004308"/>
    </source>
</evidence>
<feature type="transmembrane region" description="Helical" evidence="13">
    <location>
        <begin position="564"/>
        <end position="583"/>
    </location>
</feature>
<comment type="pathway">
    <text evidence="3">Protein modification; protein ubiquitination.</text>
</comment>
<sequence length="585" mass="67922">MNERDEEYDSLYDVIYDYDINEEFINDNNNNNNNNSSIKSVNCDIKDKLINEKKLNSQYVLIENKYNVYNGVNNEKIIKEDESQKEEKINTLSSHELGYNFTYAQNTEKNTKEHNARFHDATANLKKNEVINVNSIDFKKEEESTLLFKKNNIQNNSNYSSNNNGNNDKLNVNNDNICENNSIHYENVLNEGERILNGNEEIMNIKKNKTELIDRGGRGFDNMSEKTCEKEKCYADYNEETVLHQNKPSVHMNSEHSSYDINGKNFDGTINGKNSIGEDFRKEKRELAEQDDVHVVHNDNNNNNCYYDNDTGVKNDGLSKKCERVKLNENIYNYEKYSEGCTENSQQDISGKQKNDTDEKMNTKQDEKKYCNNNNSNNNSNNNNSNNCSNNSSNNSNNNNNCTYGENKTKEENANKNTTQENEGRCTYECNICFDDVRDPVVTKCGHLFCWMCLCAWIKKNNDCPVCKAEVSRENVIPLYGRGKNSNEHKYTKFEEPRPTPKRKGVRRNNNNYSNNLGLRASFGVWVNPFSFGMSYANMSEESFFYESRNENRRSHIETYQAEAASSFFFFLGFFLSLYILFYSS</sequence>
<dbReference type="SUPFAM" id="SSF57850">
    <property type="entry name" value="RING/U-box"/>
    <property type="match status" value="1"/>
</dbReference>
<evidence type="ECO:0000256" key="7">
    <source>
        <dbReference type="ARBA" id="ARBA00022771"/>
    </source>
</evidence>
<evidence type="ECO:0000313" key="16">
    <source>
        <dbReference type="Proteomes" id="UP000219799"/>
    </source>
</evidence>
<keyword evidence="9" id="KW-0862">Zinc</keyword>
<dbReference type="EC" id="2.3.2.27" evidence="4"/>
<dbReference type="Gene3D" id="3.30.40.10">
    <property type="entry name" value="Zinc/RING finger domain, C3HC4 (zinc finger)"/>
    <property type="match status" value="1"/>
</dbReference>
<evidence type="ECO:0000256" key="11">
    <source>
        <dbReference type="PROSITE-ProRule" id="PRU00175"/>
    </source>
</evidence>
<name>A0A1C3KZI3_PLAMA</name>
<feature type="region of interest" description="Disordered" evidence="12">
    <location>
        <begin position="491"/>
        <end position="510"/>
    </location>
</feature>
<dbReference type="InterPro" id="IPR001841">
    <property type="entry name" value="Znf_RING"/>
</dbReference>
<feature type="domain" description="RING-type" evidence="14">
    <location>
        <begin position="430"/>
        <end position="468"/>
    </location>
</feature>
<feature type="region of interest" description="Disordered" evidence="12">
    <location>
        <begin position="399"/>
        <end position="418"/>
    </location>
</feature>
<dbReference type="GO" id="GO:0006511">
    <property type="term" value="P:ubiquitin-dependent protein catabolic process"/>
    <property type="evidence" value="ECO:0007669"/>
    <property type="project" value="InterPro"/>
</dbReference>
<evidence type="ECO:0000256" key="4">
    <source>
        <dbReference type="ARBA" id="ARBA00012483"/>
    </source>
</evidence>
<dbReference type="UniPathway" id="UPA00143"/>
<evidence type="ECO:0000259" key="14">
    <source>
        <dbReference type="PROSITE" id="PS50089"/>
    </source>
</evidence>
<keyword evidence="7 11" id="KW-0863">Zinc-finger</keyword>
<keyword evidence="13" id="KW-1133">Transmembrane helix</keyword>
<feature type="compositionally biased region" description="Low complexity" evidence="12">
    <location>
        <begin position="371"/>
        <end position="394"/>
    </location>
</feature>
<dbReference type="Proteomes" id="UP000219799">
    <property type="component" value="Chromosome 11"/>
</dbReference>
<dbReference type="SMART" id="SM00184">
    <property type="entry name" value="RING"/>
    <property type="match status" value="1"/>
</dbReference>
<dbReference type="Pfam" id="PF13923">
    <property type="entry name" value="zf-C3HC4_2"/>
    <property type="match status" value="1"/>
</dbReference>
<dbReference type="VEuPathDB" id="PlasmoDB:PmUG01_11036300"/>
<organism evidence="15 16">
    <name type="scientific">Plasmodium malariae</name>
    <dbReference type="NCBI Taxonomy" id="5858"/>
    <lineage>
        <taxon>Eukaryota</taxon>
        <taxon>Sar</taxon>
        <taxon>Alveolata</taxon>
        <taxon>Apicomplexa</taxon>
        <taxon>Aconoidasida</taxon>
        <taxon>Haemosporida</taxon>
        <taxon>Plasmodiidae</taxon>
        <taxon>Plasmodium</taxon>
        <taxon>Plasmodium (Plasmodium)</taxon>
    </lineage>
</organism>
<dbReference type="PANTHER" id="PTHR12313">
    <property type="entry name" value="E3 UBIQUITIN-PROTEIN LIGASE RNF5-RELATED"/>
    <property type="match status" value="1"/>
</dbReference>
<dbReference type="PROSITE" id="PS50089">
    <property type="entry name" value="ZF_RING_2"/>
    <property type="match status" value="1"/>
</dbReference>
<dbReference type="PROSITE" id="PS00518">
    <property type="entry name" value="ZF_RING_1"/>
    <property type="match status" value="1"/>
</dbReference>
<dbReference type="InterPro" id="IPR013083">
    <property type="entry name" value="Znf_RING/FYVE/PHD"/>
</dbReference>
<evidence type="ECO:0000256" key="13">
    <source>
        <dbReference type="SAM" id="Phobius"/>
    </source>
</evidence>
<protein>
    <recommendedName>
        <fullName evidence="4">RING-type E3 ubiquitin transferase</fullName>
        <ecNumber evidence="4">2.3.2.27</ecNumber>
    </recommendedName>
</protein>